<dbReference type="GO" id="GO:0016709">
    <property type="term" value="F:oxidoreductase activity, acting on paired donors, with incorporation or reduction of molecular oxygen, NAD(P)H as one donor, and incorporation of one atom of oxygen"/>
    <property type="evidence" value="ECO:0007669"/>
    <property type="project" value="TreeGrafter"/>
</dbReference>
<feature type="non-terminal residue" evidence="7">
    <location>
        <position position="1"/>
    </location>
</feature>
<evidence type="ECO:0000256" key="6">
    <source>
        <dbReference type="ARBA" id="ARBA00023136"/>
    </source>
</evidence>
<feature type="non-terminal residue" evidence="7">
    <location>
        <position position="324"/>
    </location>
</feature>
<dbReference type="OrthoDB" id="2789670at2759"/>
<comment type="caution">
    <text evidence="7">The sequence shown here is derived from an EMBL/GenBank/DDBJ whole genome shotgun (WGS) entry which is preliminary data.</text>
</comment>
<organism evidence="7 8">
    <name type="scientific">Genlisea aurea</name>
    <dbReference type="NCBI Taxonomy" id="192259"/>
    <lineage>
        <taxon>Eukaryota</taxon>
        <taxon>Viridiplantae</taxon>
        <taxon>Streptophyta</taxon>
        <taxon>Embryophyta</taxon>
        <taxon>Tracheophyta</taxon>
        <taxon>Spermatophyta</taxon>
        <taxon>Magnoliopsida</taxon>
        <taxon>eudicotyledons</taxon>
        <taxon>Gunneridae</taxon>
        <taxon>Pentapetalae</taxon>
        <taxon>asterids</taxon>
        <taxon>lamiids</taxon>
        <taxon>Lamiales</taxon>
        <taxon>Lentibulariaceae</taxon>
        <taxon>Genlisea</taxon>
    </lineage>
</organism>
<evidence type="ECO:0000256" key="5">
    <source>
        <dbReference type="ARBA" id="ARBA00023002"/>
    </source>
</evidence>
<keyword evidence="3" id="KW-0812">Transmembrane</keyword>
<dbReference type="GO" id="GO:0005783">
    <property type="term" value="C:endoplasmic reticulum"/>
    <property type="evidence" value="ECO:0007669"/>
    <property type="project" value="TreeGrafter"/>
</dbReference>
<dbReference type="GO" id="GO:0009686">
    <property type="term" value="P:gibberellin biosynthetic process"/>
    <property type="evidence" value="ECO:0007669"/>
    <property type="project" value="InterPro"/>
</dbReference>
<keyword evidence="5" id="KW-0560">Oxidoreductase</keyword>
<dbReference type="PANTHER" id="PTHR47283:SF1">
    <property type="entry name" value="ENT-KAURENE OXIDASE, CHLOROPLASTIC"/>
    <property type="match status" value="1"/>
</dbReference>
<dbReference type="SUPFAM" id="SSF48264">
    <property type="entry name" value="Cytochrome P450"/>
    <property type="match status" value="1"/>
</dbReference>
<comment type="similarity">
    <text evidence="2">Belongs to the cytochrome P450 family.</text>
</comment>
<reference evidence="7 8" key="1">
    <citation type="journal article" date="2013" name="BMC Genomics">
        <title>The miniature genome of a carnivorous plant Genlisea aurea contains a low number of genes and short non-coding sequences.</title>
        <authorList>
            <person name="Leushkin E.V."/>
            <person name="Sutormin R.A."/>
            <person name="Nabieva E.R."/>
            <person name="Penin A.A."/>
            <person name="Kondrashov A.S."/>
            <person name="Logacheva M.D."/>
        </authorList>
    </citation>
    <scope>NUCLEOTIDE SEQUENCE [LARGE SCALE GENOMIC DNA]</scope>
</reference>
<evidence type="ECO:0000313" key="7">
    <source>
        <dbReference type="EMBL" id="EPS71198.1"/>
    </source>
</evidence>
<sequence>LGVISLFFIWEIAKHHNNKKRSKLPPPPPAIPGLPVLGNMLQLKEMKPFKTFAKWAEEYGPIYSIRTGANRMVVLNSATVAKEALVTRHSSISAKKLSNAVTILTAGKIIAMSDYNEFYKNAKRNLLNSILGANVQKRYRFLRDDMIDGIYEQLLAHSRDAHTSEKAVDFRAIFQTELFRLAMKQDLGEAVESLYVEEFGKTLSIDEIYKILVVDPVKGSAAVDWREFFPYLKWIPNRAFTERLQQLVYKRRIVMEEIIRQQKQHLAAGSVTKSYLQHLLFEADFALSDEELMILVWESLVEADTTAVAAEWAMYELSKHPQIQ</sequence>
<name>S8E5W3_9LAMI</name>
<protein>
    <submittedName>
        <fullName evidence="7">Ent-kaurene oxidase 2</fullName>
    </submittedName>
</protein>
<dbReference type="InterPro" id="IPR002401">
    <property type="entry name" value="Cyt_P450_E_grp-I"/>
</dbReference>
<keyword evidence="6" id="KW-0472">Membrane</keyword>
<gene>
    <name evidence="7" type="ORF">M569_03562</name>
</gene>
<dbReference type="GO" id="GO:0009707">
    <property type="term" value="C:chloroplast outer membrane"/>
    <property type="evidence" value="ECO:0007669"/>
    <property type="project" value="TreeGrafter"/>
</dbReference>
<evidence type="ECO:0000256" key="3">
    <source>
        <dbReference type="ARBA" id="ARBA00022692"/>
    </source>
</evidence>
<dbReference type="GO" id="GO:0052615">
    <property type="term" value="F:ent-kaurene oxidase activity"/>
    <property type="evidence" value="ECO:0007669"/>
    <property type="project" value="InterPro"/>
</dbReference>
<accession>S8E5W3</accession>
<dbReference type="Pfam" id="PF00067">
    <property type="entry name" value="p450"/>
    <property type="match status" value="1"/>
</dbReference>
<evidence type="ECO:0000256" key="4">
    <source>
        <dbReference type="ARBA" id="ARBA00022989"/>
    </source>
</evidence>
<keyword evidence="4" id="KW-1133">Transmembrane helix</keyword>
<dbReference type="InterPro" id="IPR036396">
    <property type="entry name" value="Cyt_P450_sf"/>
</dbReference>
<dbReference type="GO" id="GO:0020037">
    <property type="term" value="F:heme binding"/>
    <property type="evidence" value="ECO:0007669"/>
    <property type="project" value="InterPro"/>
</dbReference>
<dbReference type="Proteomes" id="UP000015453">
    <property type="component" value="Unassembled WGS sequence"/>
</dbReference>
<proteinExistence type="inferred from homology"/>
<dbReference type="PANTHER" id="PTHR47283">
    <property type="entry name" value="ENT-KAURENE OXIDASE, CHLOROPLASTIC"/>
    <property type="match status" value="1"/>
</dbReference>
<evidence type="ECO:0000256" key="2">
    <source>
        <dbReference type="ARBA" id="ARBA00010617"/>
    </source>
</evidence>
<keyword evidence="8" id="KW-1185">Reference proteome</keyword>
<dbReference type="InterPro" id="IPR001128">
    <property type="entry name" value="Cyt_P450"/>
</dbReference>
<dbReference type="PRINTS" id="PR00463">
    <property type="entry name" value="EP450I"/>
</dbReference>
<comment type="subcellular location">
    <subcellularLocation>
        <location evidence="1">Membrane</location>
        <topology evidence="1">Single-pass membrane protein</topology>
    </subcellularLocation>
</comment>
<dbReference type="Gene3D" id="1.10.630.10">
    <property type="entry name" value="Cytochrome P450"/>
    <property type="match status" value="1"/>
</dbReference>
<dbReference type="AlphaFoldDB" id="S8E5W3"/>
<dbReference type="GO" id="GO:0005506">
    <property type="term" value="F:iron ion binding"/>
    <property type="evidence" value="ECO:0007669"/>
    <property type="project" value="InterPro"/>
</dbReference>
<evidence type="ECO:0000256" key="1">
    <source>
        <dbReference type="ARBA" id="ARBA00004167"/>
    </source>
</evidence>
<evidence type="ECO:0000313" key="8">
    <source>
        <dbReference type="Proteomes" id="UP000015453"/>
    </source>
</evidence>
<dbReference type="InterPro" id="IPR044225">
    <property type="entry name" value="KO_chloroplastic"/>
</dbReference>
<dbReference type="GO" id="GO:0010241">
    <property type="term" value="P:ent-kaurene oxidation to kaurenoic acid"/>
    <property type="evidence" value="ECO:0007669"/>
    <property type="project" value="InterPro"/>
</dbReference>
<dbReference type="EMBL" id="AUSU01001359">
    <property type="protein sequence ID" value="EPS71198.1"/>
    <property type="molecule type" value="Genomic_DNA"/>
</dbReference>